<protein>
    <submittedName>
        <fullName evidence="2">Uncharacterized protein DUF2490</fullName>
    </submittedName>
</protein>
<organism evidence="2 3">
    <name type="scientific">Hephaestia caeni</name>
    <dbReference type="NCBI Taxonomy" id="645617"/>
    <lineage>
        <taxon>Bacteria</taxon>
        <taxon>Pseudomonadati</taxon>
        <taxon>Pseudomonadota</taxon>
        <taxon>Alphaproteobacteria</taxon>
        <taxon>Sphingomonadales</taxon>
        <taxon>Sphingomonadaceae</taxon>
        <taxon>Hephaestia</taxon>
    </lineage>
</organism>
<dbReference type="Pfam" id="PF10677">
    <property type="entry name" value="DUF2490"/>
    <property type="match status" value="1"/>
</dbReference>
<accession>A0A397NN20</accession>
<feature type="signal peptide" evidence="1">
    <location>
        <begin position="1"/>
        <end position="19"/>
    </location>
</feature>
<keyword evidence="3" id="KW-1185">Reference proteome</keyword>
<dbReference type="Proteomes" id="UP000266568">
    <property type="component" value="Unassembled WGS sequence"/>
</dbReference>
<dbReference type="RefSeq" id="WP_170151051.1">
    <property type="nucleotide sequence ID" value="NZ_QXDC01000004.1"/>
</dbReference>
<evidence type="ECO:0000313" key="2">
    <source>
        <dbReference type="EMBL" id="RIA37788.1"/>
    </source>
</evidence>
<sequence length="225" mass="24286">MRAVLIAAPLLVLAMPAHAQTDTDSQVWTTVEASTALDDGVKLTLESIARFGDDAGGLYELEFGGWLGFDAGDGVTISTGYVRVPGYAHGDLTKMEDRPRQQISFPLGGFAGGKLSARVRLEERLRRDGNDVGLRLRPQIKYTLPLGTGSKTALVLSHESFIQVNDTDWGQASGYARMRNAIGVKTPLNKVVSVELGYLNQYDFGLHGARDKMAHAATVALSFGF</sequence>
<reference evidence="2 3" key="1">
    <citation type="submission" date="2018-08" db="EMBL/GenBank/DDBJ databases">
        <title>Genomic Encyclopedia of Type Strains, Phase IV (KMG-IV): sequencing the most valuable type-strain genomes for metagenomic binning, comparative biology and taxonomic classification.</title>
        <authorList>
            <person name="Goeker M."/>
        </authorList>
    </citation>
    <scope>NUCLEOTIDE SEQUENCE [LARGE SCALE GENOMIC DNA]</scope>
    <source>
        <strain evidence="2 3">DSM 25527</strain>
    </source>
</reference>
<comment type="caution">
    <text evidence="2">The sequence shown here is derived from an EMBL/GenBank/DDBJ whole genome shotgun (WGS) entry which is preliminary data.</text>
</comment>
<gene>
    <name evidence="2" type="ORF">DFR49_3676</name>
</gene>
<name>A0A397NN20_9SPHN</name>
<dbReference type="EMBL" id="QXDC01000004">
    <property type="protein sequence ID" value="RIA37788.1"/>
    <property type="molecule type" value="Genomic_DNA"/>
</dbReference>
<dbReference type="InterPro" id="IPR019619">
    <property type="entry name" value="DUF2490"/>
</dbReference>
<evidence type="ECO:0000313" key="3">
    <source>
        <dbReference type="Proteomes" id="UP000266568"/>
    </source>
</evidence>
<keyword evidence="1" id="KW-0732">Signal</keyword>
<feature type="chain" id="PRO_5017431363" evidence="1">
    <location>
        <begin position="20"/>
        <end position="225"/>
    </location>
</feature>
<evidence type="ECO:0000256" key="1">
    <source>
        <dbReference type="SAM" id="SignalP"/>
    </source>
</evidence>
<proteinExistence type="predicted"/>
<dbReference type="AlphaFoldDB" id="A0A397NN20"/>